<evidence type="ECO:0000256" key="6">
    <source>
        <dbReference type="ARBA" id="ARBA00022989"/>
    </source>
</evidence>
<protein>
    <recommendedName>
        <fullName evidence="13">ATP synthase subunit b</fullName>
    </recommendedName>
    <alternativeName>
        <fullName evidence="13">ATP synthase F(0) sector subunit b</fullName>
    </alternativeName>
    <alternativeName>
        <fullName evidence="13">ATPase subunit I</fullName>
    </alternativeName>
    <alternativeName>
        <fullName evidence="13">F-type ATPase subunit b</fullName>
        <shortName evidence="13">F-ATPase subunit b</shortName>
    </alternativeName>
</protein>
<dbReference type="Pfam" id="PF00430">
    <property type="entry name" value="ATP-synt_B"/>
    <property type="match status" value="1"/>
</dbReference>
<dbReference type="InterPro" id="IPR002146">
    <property type="entry name" value="ATP_synth_b/b'su_bac/chlpt"/>
</dbReference>
<keyword evidence="6 13" id="KW-1133">Transmembrane helix</keyword>
<evidence type="ECO:0000256" key="14">
    <source>
        <dbReference type="RuleBase" id="RU003848"/>
    </source>
</evidence>
<dbReference type="HAMAP" id="MF_01398">
    <property type="entry name" value="ATP_synth_b_bprime"/>
    <property type="match status" value="1"/>
</dbReference>
<feature type="transmembrane region" description="Helical" evidence="13">
    <location>
        <begin position="15"/>
        <end position="34"/>
    </location>
</feature>
<evidence type="ECO:0000256" key="4">
    <source>
        <dbReference type="ARBA" id="ARBA00022692"/>
    </source>
</evidence>
<proteinExistence type="inferred from homology"/>
<evidence type="ECO:0000256" key="2">
    <source>
        <dbReference type="ARBA" id="ARBA00022448"/>
    </source>
</evidence>
<evidence type="ECO:0000256" key="7">
    <source>
        <dbReference type="ARBA" id="ARBA00023065"/>
    </source>
</evidence>
<comment type="subcellular location">
    <subcellularLocation>
        <location evidence="13">Cell membrane</location>
        <topology evidence="13">Single-pass membrane protein</topology>
    </subcellularLocation>
    <subcellularLocation>
        <location evidence="12">Endomembrane system</location>
        <topology evidence="12">Single-pass membrane protein</topology>
    </subcellularLocation>
</comment>
<dbReference type="CDD" id="cd06503">
    <property type="entry name" value="ATP-synt_Fo_b"/>
    <property type="match status" value="1"/>
</dbReference>
<dbReference type="OrthoDB" id="9805716at2"/>
<evidence type="ECO:0000313" key="16">
    <source>
        <dbReference type="Proteomes" id="UP000292347"/>
    </source>
</evidence>
<dbReference type="Proteomes" id="UP000292347">
    <property type="component" value="Unassembled WGS sequence"/>
</dbReference>
<evidence type="ECO:0000256" key="1">
    <source>
        <dbReference type="ARBA" id="ARBA00005513"/>
    </source>
</evidence>
<keyword evidence="8 13" id="KW-0472">Membrane</keyword>
<comment type="function">
    <text evidence="11">Component of the F(0) channel, it forms part of the peripheral stalk, linking F(1) to F(0). The b'-subunit is a diverged and duplicated form of b found in plants and photosynthetic bacteria.</text>
</comment>
<evidence type="ECO:0000256" key="12">
    <source>
        <dbReference type="ARBA" id="ARBA00037847"/>
    </source>
</evidence>
<evidence type="ECO:0000256" key="9">
    <source>
        <dbReference type="ARBA" id="ARBA00023310"/>
    </source>
</evidence>
<accession>A0A4Q2IT58</accession>
<dbReference type="GO" id="GO:0046961">
    <property type="term" value="F:proton-transporting ATPase activity, rotational mechanism"/>
    <property type="evidence" value="ECO:0007669"/>
    <property type="project" value="TreeGrafter"/>
</dbReference>
<dbReference type="EMBL" id="SDPT01000002">
    <property type="protein sequence ID" value="RXZ31640.1"/>
    <property type="molecule type" value="Genomic_DNA"/>
</dbReference>
<keyword evidence="2 13" id="KW-0813">Transport</keyword>
<dbReference type="GO" id="GO:0046933">
    <property type="term" value="F:proton-transporting ATP synthase activity, rotational mechanism"/>
    <property type="evidence" value="ECO:0007669"/>
    <property type="project" value="UniProtKB-UniRule"/>
</dbReference>
<dbReference type="GO" id="GO:0045259">
    <property type="term" value="C:proton-transporting ATP synthase complex"/>
    <property type="evidence" value="ECO:0007669"/>
    <property type="project" value="UniProtKB-KW"/>
</dbReference>
<keyword evidence="4 13" id="KW-0812">Transmembrane</keyword>
<keyword evidence="3 13" id="KW-0138">CF(0)</keyword>
<evidence type="ECO:0000256" key="5">
    <source>
        <dbReference type="ARBA" id="ARBA00022781"/>
    </source>
</evidence>
<organism evidence="15 16">
    <name type="scientific">Sphingomonas desiccabilis</name>
    <dbReference type="NCBI Taxonomy" id="429134"/>
    <lineage>
        <taxon>Bacteria</taxon>
        <taxon>Pseudomonadati</taxon>
        <taxon>Pseudomonadota</taxon>
        <taxon>Alphaproteobacteria</taxon>
        <taxon>Sphingomonadales</taxon>
        <taxon>Sphingomonadaceae</taxon>
        <taxon>Sphingomonas</taxon>
    </lineage>
</organism>
<keyword evidence="7 13" id="KW-0406">Ion transport</keyword>
<comment type="function">
    <text evidence="10 13">F(1)F(0) ATP synthase produces ATP from ADP in the presence of a proton or sodium gradient. F-type ATPases consist of two structural domains, F(1) containing the extramembraneous catalytic core and F(0) containing the membrane proton channel, linked together by a central stalk and a peripheral stalk. During catalysis, ATP synthesis in the catalytic domain of F(1) is coupled via a rotary mechanism of the central stalk subunits to proton translocation.</text>
</comment>
<dbReference type="InterPro" id="IPR050059">
    <property type="entry name" value="ATP_synthase_B_chain"/>
</dbReference>
<dbReference type="PANTHER" id="PTHR33445">
    <property type="entry name" value="ATP SYNTHASE SUBUNIT B', CHLOROPLASTIC"/>
    <property type="match status" value="1"/>
</dbReference>
<evidence type="ECO:0000313" key="15">
    <source>
        <dbReference type="EMBL" id="RXZ31640.1"/>
    </source>
</evidence>
<keyword evidence="16" id="KW-1185">Reference proteome</keyword>
<comment type="subunit">
    <text evidence="13">F-type ATPases have 2 components, F(1) - the catalytic core - and F(0) - the membrane proton channel. F(1) has five subunits: alpha(3), beta(3), gamma(1), delta(1), epsilon(1). F(0) has three main subunits: a(1), b(2) and c(10-14). The alpha and beta chains form an alternating ring which encloses part of the gamma chain. F(1) is attached to F(0) by a central stalk formed by the gamma and epsilon chains, while a peripheral stalk is formed by the delta and b chains.</text>
</comment>
<dbReference type="RefSeq" id="WP_125959023.1">
    <property type="nucleotide sequence ID" value="NZ_JACIDD010000002.1"/>
</dbReference>
<evidence type="ECO:0000256" key="10">
    <source>
        <dbReference type="ARBA" id="ARBA00025198"/>
    </source>
</evidence>
<evidence type="ECO:0000256" key="3">
    <source>
        <dbReference type="ARBA" id="ARBA00022547"/>
    </source>
</evidence>
<comment type="caution">
    <text evidence="15">The sequence shown here is derived from an EMBL/GenBank/DDBJ whole genome shotgun (WGS) entry which is preliminary data.</text>
</comment>
<keyword evidence="9 13" id="KW-0066">ATP synthesis</keyword>
<evidence type="ECO:0000256" key="13">
    <source>
        <dbReference type="HAMAP-Rule" id="MF_01398"/>
    </source>
</evidence>
<keyword evidence="5 13" id="KW-0375">Hydrogen ion transport</keyword>
<gene>
    <name evidence="13" type="primary">atpF</name>
    <name evidence="15" type="ORF">EO081_10435</name>
</gene>
<sequence>MPQIEQIAATYASQIFWLLIVFGLIYFGIGRGMVPRIQGTVEKRDAQIADDLAAATRAGQEADATEEAWRTRMAEARQAALAETNAAKAKATADAAERAKAANAAMQARLDAAEVEVNQARASALASLEDVAADAAQGIVAKLAGIEVSREAAADAVRKAVTHG</sequence>
<dbReference type="GO" id="GO:0005886">
    <property type="term" value="C:plasma membrane"/>
    <property type="evidence" value="ECO:0007669"/>
    <property type="project" value="UniProtKB-SubCell"/>
</dbReference>
<evidence type="ECO:0000256" key="8">
    <source>
        <dbReference type="ARBA" id="ARBA00023136"/>
    </source>
</evidence>
<dbReference type="PANTHER" id="PTHR33445:SF1">
    <property type="entry name" value="ATP SYNTHASE SUBUNIT B"/>
    <property type="match status" value="1"/>
</dbReference>
<reference evidence="15 16" key="1">
    <citation type="submission" date="2019-01" db="EMBL/GenBank/DDBJ databases">
        <title>Sphingomonas mucosissima sp. nov. and Sphingomonas desiccabilis sp. nov., from biological soil crusts in the Colorado Plateau, USA.</title>
        <authorList>
            <person name="Zhu D."/>
        </authorList>
    </citation>
    <scope>NUCLEOTIDE SEQUENCE [LARGE SCALE GENOMIC DNA]</scope>
    <source>
        <strain evidence="15 16">CP1D</strain>
    </source>
</reference>
<dbReference type="AlphaFoldDB" id="A0A4Q2IT58"/>
<comment type="similarity">
    <text evidence="1 13 14">Belongs to the ATPase B chain family.</text>
</comment>
<name>A0A4Q2IT58_9SPHN</name>
<dbReference type="GO" id="GO:0012505">
    <property type="term" value="C:endomembrane system"/>
    <property type="evidence" value="ECO:0007669"/>
    <property type="project" value="UniProtKB-SubCell"/>
</dbReference>
<keyword evidence="13" id="KW-1003">Cell membrane</keyword>
<evidence type="ECO:0000256" key="11">
    <source>
        <dbReference type="ARBA" id="ARBA00025614"/>
    </source>
</evidence>